<dbReference type="InterPro" id="IPR001810">
    <property type="entry name" value="F-box_dom"/>
</dbReference>
<dbReference type="InterPro" id="IPR051165">
    <property type="entry name" value="Multifunctional_ANK_Repeat"/>
</dbReference>
<evidence type="ECO:0000259" key="4">
    <source>
        <dbReference type="PROSITE" id="PS50181"/>
    </source>
</evidence>
<keyword evidence="1" id="KW-0677">Repeat</keyword>
<dbReference type="PANTHER" id="PTHR24123">
    <property type="entry name" value="ANKYRIN REPEAT-CONTAINING"/>
    <property type="match status" value="1"/>
</dbReference>
<feature type="repeat" description="ANK" evidence="3">
    <location>
        <begin position="321"/>
        <end position="353"/>
    </location>
</feature>
<organism evidence="5 6">
    <name type="scientific">Aspergillus granulosus</name>
    <dbReference type="NCBI Taxonomy" id="176169"/>
    <lineage>
        <taxon>Eukaryota</taxon>
        <taxon>Fungi</taxon>
        <taxon>Dikarya</taxon>
        <taxon>Ascomycota</taxon>
        <taxon>Pezizomycotina</taxon>
        <taxon>Eurotiomycetes</taxon>
        <taxon>Eurotiomycetidae</taxon>
        <taxon>Eurotiales</taxon>
        <taxon>Aspergillaceae</taxon>
        <taxon>Aspergillus</taxon>
        <taxon>Aspergillus subgen. Nidulantes</taxon>
    </lineage>
</organism>
<evidence type="ECO:0000313" key="6">
    <source>
        <dbReference type="Proteomes" id="UP001610334"/>
    </source>
</evidence>
<dbReference type="PANTHER" id="PTHR24123:SF33">
    <property type="entry name" value="PROTEIN HOS4"/>
    <property type="match status" value="1"/>
</dbReference>
<dbReference type="SMART" id="SM00248">
    <property type="entry name" value="ANK"/>
    <property type="match status" value="9"/>
</dbReference>
<feature type="repeat" description="ANK" evidence="3">
    <location>
        <begin position="287"/>
        <end position="320"/>
    </location>
</feature>
<dbReference type="SUPFAM" id="SSF48403">
    <property type="entry name" value="Ankyrin repeat"/>
    <property type="match status" value="1"/>
</dbReference>
<dbReference type="InterPro" id="IPR002110">
    <property type="entry name" value="Ankyrin_rpt"/>
</dbReference>
<accession>A0ABR4I1J2</accession>
<feature type="domain" description="F-box" evidence="4">
    <location>
        <begin position="4"/>
        <end position="55"/>
    </location>
</feature>
<dbReference type="Pfam" id="PF12796">
    <property type="entry name" value="Ank_2"/>
    <property type="match status" value="1"/>
</dbReference>
<dbReference type="SUPFAM" id="SSF81383">
    <property type="entry name" value="F-box domain"/>
    <property type="match status" value="1"/>
</dbReference>
<evidence type="ECO:0000256" key="2">
    <source>
        <dbReference type="ARBA" id="ARBA00023043"/>
    </source>
</evidence>
<reference evidence="5 6" key="1">
    <citation type="submission" date="2024-07" db="EMBL/GenBank/DDBJ databases">
        <title>Section-level genome sequencing and comparative genomics of Aspergillus sections Usti and Cavernicolus.</title>
        <authorList>
            <consortium name="Lawrence Berkeley National Laboratory"/>
            <person name="Nybo J.L."/>
            <person name="Vesth T.C."/>
            <person name="Theobald S."/>
            <person name="Frisvad J.C."/>
            <person name="Larsen T.O."/>
            <person name="Kjaerboelling I."/>
            <person name="Rothschild-Mancinelli K."/>
            <person name="Lyhne E.K."/>
            <person name="Kogle M.E."/>
            <person name="Barry K."/>
            <person name="Clum A."/>
            <person name="Na H."/>
            <person name="Ledsgaard L."/>
            <person name="Lin J."/>
            <person name="Lipzen A."/>
            <person name="Kuo A."/>
            <person name="Riley R."/>
            <person name="Mondo S."/>
            <person name="Labutti K."/>
            <person name="Haridas S."/>
            <person name="Pangalinan J."/>
            <person name="Salamov A.A."/>
            <person name="Simmons B.A."/>
            <person name="Magnuson J.K."/>
            <person name="Chen J."/>
            <person name="Drula E."/>
            <person name="Henrissat B."/>
            <person name="Wiebenga A."/>
            <person name="Lubbers R.J."/>
            <person name="Gomes A.C."/>
            <person name="Makela M.R."/>
            <person name="Stajich J."/>
            <person name="Grigoriev I.V."/>
            <person name="Mortensen U.H."/>
            <person name="De Vries R.P."/>
            <person name="Baker S.E."/>
            <person name="Andersen M.R."/>
        </authorList>
    </citation>
    <scope>NUCLEOTIDE SEQUENCE [LARGE SCALE GENOMIC DNA]</scope>
    <source>
        <strain evidence="5 6">CBS 588.65</strain>
    </source>
</reference>
<keyword evidence="2 3" id="KW-0040">ANK repeat</keyword>
<dbReference type="EMBL" id="JBFXLT010000005">
    <property type="protein sequence ID" value="KAL2821189.1"/>
    <property type="molecule type" value="Genomic_DNA"/>
</dbReference>
<dbReference type="InterPro" id="IPR036047">
    <property type="entry name" value="F-box-like_dom_sf"/>
</dbReference>
<evidence type="ECO:0000313" key="5">
    <source>
        <dbReference type="EMBL" id="KAL2821189.1"/>
    </source>
</evidence>
<keyword evidence="6" id="KW-1185">Reference proteome</keyword>
<dbReference type="PROSITE" id="PS50181">
    <property type="entry name" value="FBOX"/>
    <property type="match status" value="1"/>
</dbReference>
<feature type="repeat" description="ANK" evidence="3">
    <location>
        <begin position="254"/>
        <end position="286"/>
    </location>
</feature>
<gene>
    <name evidence="5" type="ORF">BJX63DRAFT_259308</name>
</gene>
<dbReference type="PROSITE" id="PS50088">
    <property type="entry name" value="ANK_REPEAT"/>
    <property type="match status" value="4"/>
</dbReference>
<dbReference type="PROSITE" id="PS50297">
    <property type="entry name" value="ANK_REP_REGION"/>
    <property type="match status" value="3"/>
</dbReference>
<feature type="repeat" description="ANK" evidence="3">
    <location>
        <begin position="408"/>
        <end position="440"/>
    </location>
</feature>
<sequence length="630" mass="69105">MMPPPSLGSIPPEVIVQIAESLPTKDLNSLVQVSLQFQSLLSSHLYALGASWMSDLEEDEAITPLAWCVRNGHRAVAVKLLLKNANPFLAAGGTTAVHEAVEQDYVDELQLMLDRPYDNKDLKNDLNETPLMTAARLGREACARTLLGCGVRGDLYSALRVAVGKSQESIVRLILSSIPAGFKFQDNELHSFLLRAVSIGHAGILRQLLSFAVVANSGFDVNSAAYVHIPYANDVACIDPFFEYGADINFRAELDWTFLHCAVSARNYEAVVHLIGMGADVNAVDIGGGTPLQYASSTCPAEGTIKCLLEAGADLSATDSDGETSLHSAIRAGNTNIAQILIAAGAPLNVADHSFKTPLQYAVDKNDMRVIQLLVEELQKEESALGIPNPLINWFPKQHVDGTTTYWNAGSALHDAVANGQEQVAELLLSKQRDIHFQDLYGRTALDWTPAHILTLRHKILQHWGNRPQDPDPTQQSKTLKRSITILANNLLLSLSIPTQNKTVFRHHLYTLGKCLLYLDNEEAARTAFALQGDHHDHRAAKYAYVTCNRCRQCPTVDRGWWICKTCPQIDLCDVCARHYADFLSVGGACVAHQMLQVKKEDQEGLEIGQDGELSVGKDWLQGLVVLYST</sequence>
<dbReference type="Pfam" id="PF13637">
    <property type="entry name" value="Ank_4"/>
    <property type="match status" value="1"/>
</dbReference>
<proteinExistence type="predicted"/>
<dbReference type="InterPro" id="IPR036770">
    <property type="entry name" value="Ankyrin_rpt-contain_sf"/>
</dbReference>
<comment type="caution">
    <text evidence="5">The sequence shown here is derived from an EMBL/GenBank/DDBJ whole genome shotgun (WGS) entry which is preliminary data.</text>
</comment>
<evidence type="ECO:0000256" key="3">
    <source>
        <dbReference type="PROSITE-ProRule" id="PRU00023"/>
    </source>
</evidence>
<name>A0ABR4I1J2_9EURO</name>
<evidence type="ECO:0000256" key="1">
    <source>
        <dbReference type="ARBA" id="ARBA00022737"/>
    </source>
</evidence>
<dbReference type="SUPFAM" id="SSF57850">
    <property type="entry name" value="RING/U-box"/>
    <property type="match status" value="1"/>
</dbReference>
<protein>
    <submittedName>
        <fullName evidence="5">Ankyrin repeat-containing domain protein</fullName>
    </submittedName>
</protein>
<dbReference type="Gene3D" id="1.25.40.20">
    <property type="entry name" value="Ankyrin repeat-containing domain"/>
    <property type="match status" value="2"/>
</dbReference>
<dbReference type="Proteomes" id="UP001610334">
    <property type="component" value="Unassembled WGS sequence"/>
</dbReference>